<evidence type="ECO:0000256" key="3">
    <source>
        <dbReference type="ARBA" id="ARBA00023295"/>
    </source>
</evidence>
<protein>
    <recommendedName>
        <fullName evidence="6">Beta-xylosidase</fullName>
    </recommendedName>
</protein>
<dbReference type="InterPro" id="IPR006710">
    <property type="entry name" value="Glyco_hydro_43"/>
</dbReference>
<dbReference type="SUPFAM" id="SSF75005">
    <property type="entry name" value="Arabinanase/levansucrase/invertase"/>
    <property type="match status" value="1"/>
</dbReference>
<reference evidence="4" key="1">
    <citation type="journal article" date="2020" name="BMC Genomics">
        <title>Correction to: Identification and distribution of gene clusters required for synthesis of sphingolipid metabolism inhibitors in diverse species of the filamentous fungus Fusarium.</title>
        <authorList>
            <person name="Kim H.S."/>
            <person name="Lohmar J.M."/>
            <person name="Busman M."/>
            <person name="Brown D.W."/>
            <person name="Naumann T.A."/>
            <person name="Divon H.H."/>
            <person name="Lysoe E."/>
            <person name="Uhlig S."/>
            <person name="Proctor R.H."/>
        </authorList>
    </citation>
    <scope>NUCLEOTIDE SEQUENCE</scope>
    <source>
        <strain evidence="4">NRRL 45417</strain>
    </source>
</reference>
<sequence length="132" mass="15635">MDSAPTTFFLSPSTFEFFPGCAIYTSTNLIDWKLINHALNRRSQIDMRTVEPGAGSWASTLRYRPQEKRWHLANGERIFSRRFYVWTDTIWDDNAWSDPVYFDNSGFDQDLFWDDDGKVYLSTTMRFTSFRD</sequence>
<reference evidence="4" key="2">
    <citation type="submission" date="2020-05" db="EMBL/GenBank/DDBJ databases">
        <authorList>
            <person name="Kim H.-S."/>
            <person name="Proctor R.H."/>
            <person name="Brown D.W."/>
        </authorList>
    </citation>
    <scope>NUCLEOTIDE SEQUENCE</scope>
    <source>
        <strain evidence="4">NRRL 45417</strain>
    </source>
</reference>
<evidence type="ECO:0000256" key="1">
    <source>
        <dbReference type="ARBA" id="ARBA00009865"/>
    </source>
</evidence>
<keyword evidence="5" id="KW-1185">Reference proteome</keyword>
<dbReference type="Proteomes" id="UP000604273">
    <property type="component" value="Unassembled WGS sequence"/>
</dbReference>
<name>A0A8H4X2G1_9HYPO</name>
<comment type="similarity">
    <text evidence="1">Belongs to the glycosyl hydrolase 43 family.</text>
</comment>
<dbReference type="PANTHER" id="PTHR42812:SF16">
    <property type="entry name" value="HYDROLASE, PUTATIVE (AFU_ORTHOLOGUE AFUA_7G06110)-RELATED"/>
    <property type="match status" value="1"/>
</dbReference>
<accession>A0A8H4X2G1</accession>
<evidence type="ECO:0000256" key="2">
    <source>
        <dbReference type="ARBA" id="ARBA00022801"/>
    </source>
</evidence>
<dbReference type="Pfam" id="PF04616">
    <property type="entry name" value="Glyco_hydro_43"/>
    <property type="match status" value="1"/>
</dbReference>
<organism evidence="4 5">
    <name type="scientific">Fusarium gaditjirri</name>
    <dbReference type="NCBI Taxonomy" id="282569"/>
    <lineage>
        <taxon>Eukaryota</taxon>
        <taxon>Fungi</taxon>
        <taxon>Dikarya</taxon>
        <taxon>Ascomycota</taxon>
        <taxon>Pezizomycotina</taxon>
        <taxon>Sordariomycetes</taxon>
        <taxon>Hypocreomycetidae</taxon>
        <taxon>Hypocreales</taxon>
        <taxon>Nectriaceae</taxon>
        <taxon>Fusarium</taxon>
        <taxon>Fusarium nisikadoi species complex</taxon>
    </lineage>
</organism>
<dbReference type="InterPro" id="IPR023296">
    <property type="entry name" value="Glyco_hydro_beta-prop_sf"/>
</dbReference>
<dbReference type="Gene3D" id="2.115.10.20">
    <property type="entry name" value="Glycosyl hydrolase domain, family 43"/>
    <property type="match status" value="1"/>
</dbReference>
<keyword evidence="3" id="KW-0326">Glycosidase</keyword>
<proteinExistence type="inferred from homology"/>
<evidence type="ECO:0000313" key="5">
    <source>
        <dbReference type="Proteomes" id="UP000604273"/>
    </source>
</evidence>
<dbReference type="InterPro" id="IPR051795">
    <property type="entry name" value="Glycosyl_Hydrlase_43"/>
</dbReference>
<dbReference type="AlphaFoldDB" id="A0A8H4X2G1"/>
<dbReference type="PANTHER" id="PTHR42812">
    <property type="entry name" value="BETA-XYLOSIDASE"/>
    <property type="match status" value="1"/>
</dbReference>
<keyword evidence="2" id="KW-0378">Hydrolase</keyword>
<comment type="caution">
    <text evidence="4">The sequence shown here is derived from an EMBL/GenBank/DDBJ whole genome shotgun (WGS) entry which is preliminary data.</text>
</comment>
<dbReference type="GO" id="GO:0004553">
    <property type="term" value="F:hydrolase activity, hydrolyzing O-glycosyl compounds"/>
    <property type="evidence" value="ECO:0007669"/>
    <property type="project" value="InterPro"/>
</dbReference>
<dbReference type="EMBL" id="JABFAI010000044">
    <property type="protein sequence ID" value="KAF4958880.1"/>
    <property type="molecule type" value="Genomic_DNA"/>
</dbReference>
<evidence type="ECO:0008006" key="6">
    <source>
        <dbReference type="Google" id="ProtNLM"/>
    </source>
</evidence>
<evidence type="ECO:0000313" key="4">
    <source>
        <dbReference type="EMBL" id="KAF4958880.1"/>
    </source>
</evidence>
<dbReference type="GO" id="GO:0005975">
    <property type="term" value="P:carbohydrate metabolic process"/>
    <property type="evidence" value="ECO:0007669"/>
    <property type="project" value="InterPro"/>
</dbReference>
<gene>
    <name evidence="4" type="ORF">FGADI_2082</name>
</gene>
<dbReference type="OrthoDB" id="2139957at2759"/>